<evidence type="ECO:0000313" key="4">
    <source>
        <dbReference type="EMBL" id="TDG38848.1"/>
    </source>
</evidence>
<dbReference type="STRING" id="7232.A0A484AR83"/>
<proteinExistence type="inferred from homology"/>
<sequence>MRKVLYFLDTLRKVRPLPSTESLASANTSKETLQPCGGQPVSEANDSGTRCNTTDPRCGRQGSDLLWENLKRVLLMCRGYREPQATIANRENREVLVDVLEAQRFVRDVFAAMDVPDEAAGEMADALIAADYMGQRSMGIHQLPAITVDLHNLTIDPRMQPKVLSERDALALVDGQNAPGPVVANYCMDLAMDKARKQGLGYVAACHSNSIGLESWYASQALCHRMIGICMSNGPATLVPSGGVEPLLGRNSIACAAGSTHEQLLMEVGTSAYPVEQLELEYSNGYLHDLPDNVALNCHGMPTTCIVEALRAQRLRAFAPEHKGFGLAAMVDILCGVMTGARYASQLRRRGLFSWEREPADLGQVYIAIDPMRFCVSFEDRLADFHQLLRNVIPCDPAQPPWLPGDKELQHMQMVDDQGGLPLMPCTVSILQDLSDRFNIEPLRINNISK</sequence>
<dbReference type="InterPro" id="IPR043144">
    <property type="entry name" value="Mal/L-sulf/L-lact_DH-like_ah"/>
</dbReference>
<name>A0A484AR83_DRONA</name>
<dbReference type="GO" id="GO:0016491">
    <property type="term" value="F:oxidoreductase activity"/>
    <property type="evidence" value="ECO:0007669"/>
    <property type="project" value="UniProtKB-KW"/>
</dbReference>
<dbReference type="AlphaFoldDB" id="A0A484AR83"/>
<dbReference type="InterPro" id="IPR003767">
    <property type="entry name" value="Malate/L-lactate_DH-like"/>
</dbReference>
<dbReference type="PANTHER" id="PTHR11091">
    <property type="entry name" value="OXIDOREDUCTASE-RELATED"/>
    <property type="match status" value="1"/>
</dbReference>
<protein>
    <recommendedName>
        <fullName evidence="6">Malate dehydrogenase</fullName>
    </recommendedName>
</protein>
<keyword evidence="5" id="KW-1185">Reference proteome</keyword>
<dbReference type="PANTHER" id="PTHR11091:SF0">
    <property type="entry name" value="MALATE DEHYDROGENASE"/>
    <property type="match status" value="1"/>
</dbReference>
<dbReference type="Proteomes" id="UP000295192">
    <property type="component" value="Unassembled WGS sequence"/>
</dbReference>
<evidence type="ECO:0000256" key="2">
    <source>
        <dbReference type="ARBA" id="ARBA00023002"/>
    </source>
</evidence>
<dbReference type="EMBL" id="LSRL02001803">
    <property type="protein sequence ID" value="TDG38848.1"/>
    <property type="molecule type" value="Genomic_DNA"/>
</dbReference>
<comment type="caution">
    <text evidence="4">The sequence shown here is derived from an EMBL/GenBank/DDBJ whole genome shotgun (WGS) entry which is preliminary data.</text>
</comment>
<dbReference type="SUPFAM" id="SSF89733">
    <property type="entry name" value="L-sulfolactate dehydrogenase-like"/>
    <property type="match status" value="1"/>
</dbReference>
<dbReference type="OrthoDB" id="7881616at2759"/>
<feature type="compositionally biased region" description="Polar residues" evidence="3">
    <location>
        <begin position="42"/>
        <end position="55"/>
    </location>
</feature>
<dbReference type="InterPro" id="IPR036111">
    <property type="entry name" value="Mal/L-sulfo/L-lacto_DH-like_sf"/>
</dbReference>
<gene>
    <name evidence="4" type="ORF">AWZ03_014731</name>
</gene>
<evidence type="ECO:0000313" key="5">
    <source>
        <dbReference type="Proteomes" id="UP000295192"/>
    </source>
</evidence>
<feature type="compositionally biased region" description="Polar residues" evidence="3">
    <location>
        <begin position="20"/>
        <end position="32"/>
    </location>
</feature>
<organism evidence="4 5">
    <name type="scientific">Drosophila navojoa</name>
    <name type="common">Fruit fly</name>
    <dbReference type="NCBI Taxonomy" id="7232"/>
    <lineage>
        <taxon>Eukaryota</taxon>
        <taxon>Metazoa</taxon>
        <taxon>Ecdysozoa</taxon>
        <taxon>Arthropoda</taxon>
        <taxon>Hexapoda</taxon>
        <taxon>Insecta</taxon>
        <taxon>Pterygota</taxon>
        <taxon>Neoptera</taxon>
        <taxon>Endopterygota</taxon>
        <taxon>Diptera</taxon>
        <taxon>Brachycera</taxon>
        <taxon>Muscomorpha</taxon>
        <taxon>Ephydroidea</taxon>
        <taxon>Drosophilidae</taxon>
        <taxon>Drosophila</taxon>
    </lineage>
</organism>
<evidence type="ECO:0000256" key="1">
    <source>
        <dbReference type="ARBA" id="ARBA00006056"/>
    </source>
</evidence>
<dbReference type="Gene3D" id="3.30.1370.60">
    <property type="entry name" value="Hypothetical oxidoreductase yiak, domain 2"/>
    <property type="match status" value="1"/>
</dbReference>
<evidence type="ECO:0008006" key="6">
    <source>
        <dbReference type="Google" id="ProtNLM"/>
    </source>
</evidence>
<accession>A0A484AR83</accession>
<dbReference type="OMA" id="IGICMSN"/>
<feature type="region of interest" description="Disordered" evidence="3">
    <location>
        <begin position="20"/>
        <end position="55"/>
    </location>
</feature>
<dbReference type="Gene3D" id="1.10.1530.10">
    <property type="match status" value="1"/>
</dbReference>
<dbReference type="Pfam" id="PF02615">
    <property type="entry name" value="Ldh_2"/>
    <property type="match status" value="1"/>
</dbReference>
<keyword evidence="2" id="KW-0560">Oxidoreductase</keyword>
<dbReference type="InterPro" id="IPR043143">
    <property type="entry name" value="Mal/L-sulf/L-lact_DH-like_NADP"/>
</dbReference>
<reference evidence="4 5" key="1">
    <citation type="journal article" date="2019" name="J. Hered.">
        <title>An Improved Genome Assembly for Drosophila navojoa, the Basal Species in the mojavensis Cluster.</title>
        <authorList>
            <person name="Vanderlinde T."/>
            <person name="Dupim E.G."/>
            <person name="Nazario-Yepiz N.O."/>
            <person name="Carvalho A.B."/>
        </authorList>
    </citation>
    <scope>NUCLEOTIDE SEQUENCE [LARGE SCALE GENOMIC DNA]</scope>
    <source>
        <strain evidence="4">Navoj_Jal97</strain>
        <tissue evidence="4">Whole organism</tissue>
    </source>
</reference>
<evidence type="ECO:0000256" key="3">
    <source>
        <dbReference type="SAM" id="MobiDB-lite"/>
    </source>
</evidence>
<comment type="similarity">
    <text evidence="1">Belongs to the LDH2/MDH2 oxidoreductase family.</text>
</comment>